<reference evidence="1" key="1">
    <citation type="submission" date="2020-03" db="EMBL/GenBank/DDBJ databases">
        <title>A transcriptome and proteome of the tick Rhipicephalus microplus shaped by the genetic composition of its hosts and developmental stage.</title>
        <authorList>
            <person name="Garcia G.R."/>
            <person name="Ribeiro J.M.C."/>
            <person name="Maruyama S.R."/>
            <person name="Gardinasse L.G."/>
            <person name="Nelson K."/>
            <person name="Ferreira B.R."/>
            <person name="Andrade T.G."/>
            <person name="Santos I.K.F.M."/>
        </authorList>
    </citation>
    <scope>NUCLEOTIDE SEQUENCE</scope>
    <source>
        <strain evidence="1">NSGR</strain>
        <tissue evidence="1">Salivary glands</tissue>
    </source>
</reference>
<accession>A0A6G5AFU4</accession>
<protein>
    <submittedName>
        <fullName evidence="1">Uncharacterized protein</fullName>
    </submittedName>
</protein>
<name>A0A6G5AFU4_RHIMP</name>
<dbReference type="EMBL" id="GIKN01007589">
    <property type="protein sequence ID" value="NIE49862.1"/>
    <property type="molecule type" value="Transcribed_RNA"/>
</dbReference>
<organism evidence="1">
    <name type="scientific">Rhipicephalus microplus</name>
    <name type="common">Cattle tick</name>
    <name type="synonym">Boophilus microplus</name>
    <dbReference type="NCBI Taxonomy" id="6941"/>
    <lineage>
        <taxon>Eukaryota</taxon>
        <taxon>Metazoa</taxon>
        <taxon>Ecdysozoa</taxon>
        <taxon>Arthropoda</taxon>
        <taxon>Chelicerata</taxon>
        <taxon>Arachnida</taxon>
        <taxon>Acari</taxon>
        <taxon>Parasitiformes</taxon>
        <taxon>Ixodida</taxon>
        <taxon>Ixodoidea</taxon>
        <taxon>Ixodidae</taxon>
        <taxon>Rhipicephalinae</taxon>
        <taxon>Rhipicephalus</taxon>
        <taxon>Boophilus</taxon>
    </lineage>
</organism>
<evidence type="ECO:0000313" key="1">
    <source>
        <dbReference type="EMBL" id="NIE49862.1"/>
    </source>
</evidence>
<proteinExistence type="predicted"/>
<sequence length="108" mass="12820">MFYYYFPLSYITHELFTKVHWRFCGHVSRSLLLQNAREWLMTHPTQRSELLPHSLFEKESLLSSNLSLHLPFDIYKVVLLMCSSLERSSYAHIAALSGGACWRRRRNQ</sequence>
<dbReference type="AlphaFoldDB" id="A0A6G5AFU4"/>